<evidence type="ECO:0000313" key="2">
    <source>
        <dbReference type="Proteomes" id="UP001164909"/>
    </source>
</evidence>
<protein>
    <submittedName>
        <fullName evidence="1">Uncharacterized protein</fullName>
    </submittedName>
</protein>
<accession>A0ABY7BKJ2</accession>
<dbReference type="Proteomes" id="UP001164909">
    <property type="component" value="Chromosome"/>
</dbReference>
<dbReference type="RefSeq" id="WP_198525734.1">
    <property type="nucleotide sequence ID" value="NZ_CP113865.1"/>
</dbReference>
<dbReference type="EMBL" id="CP113865">
    <property type="protein sequence ID" value="WAM33005.1"/>
    <property type="molecule type" value="Genomic_DNA"/>
</dbReference>
<sequence>MKRNRDFENDKETFQNFLHINNISLQDEVTTTIENQNLPIFKKSEEKKRL</sequence>
<organism evidence="1 2">
    <name type="scientific">Caldicellulosiruptor morganii</name>
    <dbReference type="NCBI Taxonomy" id="1387555"/>
    <lineage>
        <taxon>Bacteria</taxon>
        <taxon>Bacillati</taxon>
        <taxon>Bacillota</taxon>
        <taxon>Bacillota incertae sedis</taxon>
        <taxon>Caldicellulosiruptorales</taxon>
        <taxon>Caldicellulosiruptoraceae</taxon>
        <taxon>Caldicellulosiruptor</taxon>
    </lineage>
</organism>
<name>A0ABY7BKJ2_9FIRM</name>
<gene>
    <name evidence="1" type="ORF">OTK00_001464</name>
</gene>
<proteinExistence type="predicted"/>
<evidence type="ECO:0000313" key="1">
    <source>
        <dbReference type="EMBL" id="WAM33005.1"/>
    </source>
</evidence>
<reference evidence="1" key="1">
    <citation type="submission" date="2022-12" db="EMBL/GenBank/DDBJ databases">
        <authorList>
            <person name="Bing R.G."/>
            <person name="Willard D.J."/>
            <person name="Manesh M.J.H."/>
            <person name="Laemthong T."/>
            <person name="Crosby J.R."/>
            <person name="Kelly R.M."/>
        </authorList>
    </citation>
    <scope>NUCLEOTIDE SEQUENCE</scope>
    <source>
        <strain evidence="1">DSM 8990</strain>
    </source>
</reference>
<keyword evidence="2" id="KW-1185">Reference proteome</keyword>